<dbReference type="RefSeq" id="WP_130667222.1">
    <property type="nucleotide sequence ID" value="NZ_SIOQ01000001.1"/>
</dbReference>
<dbReference type="AlphaFoldDB" id="A0A4Q8XV76"/>
<sequence length="89" mass="10111">MKACRFDLSLQTFQPSLNSRTASGSTKLSKALKRHPICDRPIQESAIGYSDLPIGRALFPYLNSKQSQTRQQSDKREKQQKPEIADYPL</sequence>
<feature type="compositionally biased region" description="Basic and acidic residues" evidence="1">
    <location>
        <begin position="72"/>
        <end position="89"/>
    </location>
</feature>
<evidence type="ECO:0000256" key="1">
    <source>
        <dbReference type="SAM" id="MobiDB-lite"/>
    </source>
</evidence>
<evidence type="ECO:0000313" key="3">
    <source>
        <dbReference type="EMBL" id="TAX70477.1"/>
    </source>
</evidence>
<accession>A0A4Q8XV76</accession>
<name>A0A4Q8XV76_RHILE</name>
<gene>
    <name evidence="3" type="ORF">ELI03_01340</name>
    <name evidence="2" type="ORF">ELI19_01315</name>
</gene>
<protein>
    <submittedName>
        <fullName evidence="3">Uncharacterized protein</fullName>
    </submittedName>
</protein>
<dbReference type="Proteomes" id="UP000292036">
    <property type="component" value="Unassembled WGS sequence"/>
</dbReference>
<dbReference type="Proteomes" id="UP000293652">
    <property type="component" value="Unassembled WGS sequence"/>
</dbReference>
<comment type="caution">
    <text evidence="3">The sequence shown here is derived from an EMBL/GenBank/DDBJ whole genome shotgun (WGS) entry which is preliminary data.</text>
</comment>
<reference evidence="4 5" key="1">
    <citation type="submission" date="2019-02" db="EMBL/GenBank/DDBJ databases">
        <title>The genomic architecture of introgression among sibling species of bacteria.</title>
        <authorList>
            <person name="Cavassim M.I.A."/>
            <person name="Moeskjaer S."/>
            <person name="Moslemi C."/>
            <person name="Fields B."/>
            <person name="Bachmann A."/>
            <person name="Vilhjalmsson B."/>
            <person name="Schierup M.H."/>
            <person name="Young J.P.W."/>
            <person name="Andersen S.U."/>
        </authorList>
    </citation>
    <scope>NUCLEOTIDE SEQUENCE [LARGE SCALE GENOMIC DNA]</scope>
    <source>
        <strain evidence="3 5">SM145A</strain>
        <strain evidence="2 4">SM151B</strain>
    </source>
</reference>
<evidence type="ECO:0000313" key="5">
    <source>
        <dbReference type="Proteomes" id="UP000293652"/>
    </source>
</evidence>
<dbReference type="EMBL" id="SIPS01000001">
    <property type="protein sequence ID" value="TAW28225.1"/>
    <property type="molecule type" value="Genomic_DNA"/>
</dbReference>
<organism evidence="3 5">
    <name type="scientific">Rhizobium leguminosarum</name>
    <dbReference type="NCBI Taxonomy" id="384"/>
    <lineage>
        <taxon>Bacteria</taxon>
        <taxon>Pseudomonadati</taxon>
        <taxon>Pseudomonadota</taxon>
        <taxon>Alphaproteobacteria</taxon>
        <taxon>Hyphomicrobiales</taxon>
        <taxon>Rhizobiaceae</taxon>
        <taxon>Rhizobium/Agrobacterium group</taxon>
        <taxon>Rhizobium</taxon>
    </lineage>
</organism>
<evidence type="ECO:0000313" key="2">
    <source>
        <dbReference type="EMBL" id="TAW28225.1"/>
    </source>
</evidence>
<feature type="region of interest" description="Disordered" evidence="1">
    <location>
        <begin position="63"/>
        <end position="89"/>
    </location>
</feature>
<evidence type="ECO:0000313" key="4">
    <source>
        <dbReference type="Proteomes" id="UP000292036"/>
    </source>
</evidence>
<proteinExistence type="predicted"/>
<dbReference type="EMBL" id="SIPC01000001">
    <property type="protein sequence ID" value="TAX70477.1"/>
    <property type="molecule type" value="Genomic_DNA"/>
</dbReference>